<feature type="compositionally biased region" description="Low complexity" evidence="1">
    <location>
        <begin position="22"/>
        <end position="68"/>
    </location>
</feature>
<comment type="caution">
    <text evidence="2">The sequence shown here is derived from an EMBL/GenBank/DDBJ whole genome shotgun (WGS) entry which is preliminary data.</text>
</comment>
<gene>
    <name evidence="2" type="ORF">PVAP13_9KG373004</name>
</gene>
<dbReference type="Proteomes" id="UP000823388">
    <property type="component" value="Chromosome 9K"/>
</dbReference>
<sequence length="175" mass="19273">MTTTPHPCRRWKTTAAASMKLTTTESATSKTESATSSTKAGTNSTESATSRTESATSSTEYAATSMSSVTGEHVLGERLIRVCEHQRRAVIELPAGIHGGAWPSEMERGSTGCAWRRSAREAHDQCARERNEESRPTRDINATACMREWNRMDRGNRVKPVSHAARTSTFEKTHM</sequence>
<reference evidence="2" key="1">
    <citation type="submission" date="2020-05" db="EMBL/GenBank/DDBJ databases">
        <title>WGS assembly of Panicum virgatum.</title>
        <authorList>
            <person name="Lovell J.T."/>
            <person name="Jenkins J."/>
            <person name="Shu S."/>
            <person name="Juenger T.E."/>
            <person name="Schmutz J."/>
        </authorList>
    </citation>
    <scope>NUCLEOTIDE SEQUENCE</scope>
    <source>
        <strain evidence="2">AP13</strain>
    </source>
</reference>
<organism evidence="2 3">
    <name type="scientific">Panicum virgatum</name>
    <name type="common">Blackwell switchgrass</name>
    <dbReference type="NCBI Taxonomy" id="38727"/>
    <lineage>
        <taxon>Eukaryota</taxon>
        <taxon>Viridiplantae</taxon>
        <taxon>Streptophyta</taxon>
        <taxon>Embryophyta</taxon>
        <taxon>Tracheophyta</taxon>
        <taxon>Spermatophyta</taxon>
        <taxon>Magnoliopsida</taxon>
        <taxon>Liliopsida</taxon>
        <taxon>Poales</taxon>
        <taxon>Poaceae</taxon>
        <taxon>PACMAD clade</taxon>
        <taxon>Panicoideae</taxon>
        <taxon>Panicodae</taxon>
        <taxon>Paniceae</taxon>
        <taxon>Panicinae</taxon>
        <taxon>Panicum</taxon>
        <taxon>Panicum sect. Hiantes</taxon>
    </lineage>
</organism>
<feature type="region of interest" description="Disordered" evidence="1">
    <location>
        <begin position="1"/>
        <end position="69"/>
    </location>
</feature>
<dbReference type="AlphaFoldDB" id="A0A8T0NSA7"/>
<evidence type="ECO:0000256" key="1">
    <source>
        <dbReference type="SAM" id="MobiDB-lite"/>
    </source>
</evidence>
<name>A0A8T0NSA7_PANVG</name>
<evidence type="ECO:0000313" key="3">
    <source>
        <dbReference type="Proteomes" id="UP000823388"/>
    </source>
</evidence>
<protein>
    <submittedName>
        <fullName evidence="2">Uncharacterized protein</fullName>
    </submittedName>
</protein>
<keyword evidence="3" id="KW-1185">Reference proteome</keyword>
<accession>A0A8T0NSA7</accession>
<proteinExistence type="predicted"/>
<dbReference type="EMBL" id="CM029053">
    <property type="protein sequence ID" value="KAG2551119.1"/>
    <property type="molecule type" value="Genomic_DNA"/>
</dbReference>
<evidence type="ECO:0000313" key="2">
    <source>
        <dbReference type="EMBL" id="KAG2551119.1"/>
    </source>
</evidence>